<evidence type="ECO:0000256" key="2">
    <source>
        <dbReference type="ARBA" id="ARBA00007837"/>
    </source>
</evidence>
<dbReference type="PANTHER" id="PTHR43030:SF1">
    <property type="entry name" value="PHOSPHOENOLPYRUVATE SYNTHASE"/>
    <property type="match status" value="1"/>
</dbReference>
<keyword evidence="5" id="KW-0479">Metal-binding</keyword>
<dbReference type="Proteomes" id="UP000176897">
    <property type="component" value="Unassembled WGS sequence"/>
</dbReference>
<evidence type="ECO:0000256" key="6">
    <source>
        <dbReference type="ARBA" id="ARBA00022741"/>
    </source>
</evidence>
<keyword evidence="7" id="KW-0418">Kinase</keyword>
<dbReference type="GO" id="GO:0008986">
    <property type="term" value="F:pyruvate, water dikinase activity"/>
    <property type="evidence" value="ECO:0007669"/>
    <property type="project" value="InterPro"/>
</dbReference>
<comment type="caution">
    <text evidence="11">The sequence shown here is derived from an EMBL/GenBank/DDBJ whole genome shotgun (WGS) entry which is preliminary data.</text>
</comment>
<comment type="cofactor">
    <cofactor evidence="1">
        <name>Mg(2+)</name>
        <dbReference type="ChEBI" id="CHEBI:18420"/>
    </cofactor>
</comment>
<feature type="domain" description="Pyruvate phosphate dikinase AMP/ATP-binding" evidence="10">
    <location>
        <begin position="12"/>
        <end position="59"/>
    </location>
</feature>
<keyword evidence="6" id="KW-0547">Nucleotide-binding</keyword>
<name>A0A1F7URM8_9BACT</name>
<protein>
    <recommendedName>
        <fullName evidence="3">Phosphoenolpyruvate synthase</fullName>
    </recommendedName>
</protein>
<evidence type="ECO:0000256" key="5">
    <source>
        <dbReference type="ARBA" id="ARBA00022723"/>
    </source>
</evidence>
<evidence type="ECO:0000313" key="12">
    <source>
        <dbReference type="Proteomes" id="UP000176897"/>
    </source>
</evidence>
<dbReference type="InterPro" id="IPR002192">
    <property type="entry name" value="PPDK_AMP/ATP-bd"/>
</dbReference>
<dbReference type="SUPFAM" id="SSF56059">
    <property type="entry name" value="Glutathione synthetase ATP-binding domain-like"/>
    <property type="match status" value="1"/>
</dbReference>
<keyword evidence="9" id="KW-0460">Magnesium</keyword>
<dbReference type="STRING" id="1802401.A3B21_03165"/>
<evidence type="ECO:0000256" key="7">
    <source>
        <dbReference type="ARBA" id="ARBA00022777"/>
    </source>
</evidence>
<dbReference type="PANTHER" id="PTHR43030">
    <property type="entry name" value="PHOSPHOENOLPYRUVATE SYNTHASE"/>
    <property type="match status" value="1"/>
</dbReference>
<dbReference type="Pfam" id="PF01326">
    <property type="entry name" value="PPDK_N"/>
    <property type="match status" value="1"/>
</dbReference>
<accession>A0A1F7URM8</accession>
<evidence type="ECO:0000256" key="9">
    <source>
        <dbReference type="ARBA" id="ARBA00022842"/>
    </source>
</evidence>
<dbReference type="GO" id="GO:0005524">
    <property type="term" value="F:ATP binding"/>
    <property type="evidence" value="ECO:0007669"/>
    <property type="project" value="UniProtKB-KW"/>
</dbReference>
<keyword evidence="4" id="KW-0808">Transferase</keyword>
<dbReference type="EMBL" id="MGEJ01000012">
    <property type="protein sequence ID" value="OGL80941.1"/>
    <property type="molecule type" value="Genomic_DNA"/>
</dbReference>
<dbReference type="Gene3D" id="3.30.470.20">
    <property type="entry name" value="ATP-grasp fold, B domain"/>
    <property type="match status" value="1"/>
</dbReference>
<keyword evidence="8" id="KW-0067">ATP-binding</keyword>
<evidence type="ECO:0000259" key="10">
    <source>
        <dbReference type="Pfam" id="PF01326"/>
    </source>
</evidence>
<proteinExistence type="inferred from homology"/>
<evidence type="ECO:0000313" key="11">
    <source>
        <dbReference type="EMBL" id="OGL80941.1"/>
    </source>
</evidence>
<evidence type="ECO:0000256" key="4">
    <source>
        <dbReference type="ARBA" id="ARBA00022679"/>
    </source>
</evidence>
<dbReference type="InterPro" id="IPR006319">
    <property type="entry name" value="PEP_synth"/>
</dbReference>
<evidence type="ECO:0000256" key="3">
    <source>
        <dbReference type="ARBA" id="ARBA00021623"/>
    </source>
</evidence>
<sequence length="60" mass="7088">MVRICQAGVYPQQKFNDRQIVELAKLCAKIETHYKFPCDIEWALERGKFYIVQSRPITTL</sequence>
<comment type="similarity">
    <text evidence="2">Belongs to the PEP-utilizing enzyme family.</text>
</comment>
<evidence type="ECO:0000256" key="8">
    <source>
        <dbReference type="ARBA" id="ARBA00022840"/>
    </source>
</evidence>
<gene>
    <name evidence="11" type="ORF">A3B21_03165</name>
</gene>
<evidence type="ECO:0000256" key="1">
    <source>
        <dbReference type="ARBA" id="ARBA00001946"/>
    </source>
</evidence>
<organism evidence="11 12">
    <name type="scientific">Candidatus Uhrbacteria bacterium RIFCSPLOWO2_01_FULL_47_24</name>
    <dbReference type="NCBI Taxonomy" id="1802401"/>
    <lineage>
        <taxon>Bacteria</taxon>
        <taxon>Candidatus Uhriibacteriota</taxon>
    </lineage>
</organism>
<dbReference type="GO" id="GO:0046872">
    <property type="term" value="F:metal ion binding"/>
    <property type="evidence" value="ECO:0007669"/>
    <property type="project" value="UniProtKB-KW"/>
</dbReference>
<dbReference type="AlphaFoldDB" id="A0A1F7URM8"/>
<reference evidence="11 12" key="1">
    <citation type="journal article" date="2016" name="Nat. Commun.">
        <title>Thousands of microbial genomes shed light on interconnected biogeochemical processes in an aquifer system.</title>
        <authorList>
            <person name="Anantharaman K."/>
            <person name="Brown C.T."/>
            <person name="Hug L.A."/>
            <person name="Sharon I."/>
            <person name="Castelle C.J."/>
            <person name="Probst A.J."/>
            <person name="Thomas B.C."/>
            <person name="Singh A."/>
            <person name="Wilkins M.J."/>
            <person name="Karaoz U."/>
            <person name="Brodie E.L."/>
            <person name="Williams K.H."/>
            <person name="Hubbard S.S."/>
            <person name="Banfield J.F."/>
        </authorList>
    </citation>
    <scope>NUCLEOTIDE SEQUENCE [LARGE SCALE GENOMIC DNA]</scope>
</reference>